<gene>
    <name evidence="4" type="ORF">AFUS01_LOCUS1555</name>
</gene>
<dbReference type="GO" id="GO:0000956">
    <property type="term" value="P:nuclear-transcribed mRNA catabolic process"/>
    <property type="evidence" value="ECO:0007669"/>
    <property type="project" value="TreeGrafter"/>
</dbReference>
<keyword evidence="2" id="KW-0694">RNA-binding</keyword>
<comment type="cofactor">
    <cofactor evidence="2">
        <name>a divalent metal cation</name>
        <dbReference type="ChEBI" id="CHEBI:60240"/>
    </cofactor>
</comment>
<dbReference type="EC" id="3.6.1.-" evidence="2"/>
<dbReference type="GO" id="GO:0004518">
    <property type="term" value="F:nuclease activity"/>
    <property type="evidence" value="ECO:0007669"/>
    <property type="project" value="UniProtKB-KW"/>
</dbReference>
<dbReference type="PANTHER" id="PTHR12395">
    <property type="entry name" value="DOM-3 RELATED"/>
    <property type="match status" value="1"/>
</dbReference>
<evidence type="ECO:0000313" key="4">
    <source>
        <dbReference type="EMBL" id="CAG7664451.1"/>
    </source>
</evidence>
<comment type="function">
    <text evidence="2">Decapping enzyme for NAD-capped RNAs: specifically hydrolyzes the nicotinamide adenine dinucleotide (NAD) cap from a subset of RNAs by removing the entire NAD moiety from the 5'-end of an NAD-capped RNA.</text>
</comment>
<comment type="caution">
    <text evidence="4">The sequence shown here is derived from an EMBL/GenBank/DDBJ whole genome shotgun (WGS) entry which is preliminary data.</text>
</comment>
<dbReference type="GO" id="GO:0110155">
    <property type="term" value="P:NAD-cap decapping"/>
    <property type="evidence" value="ECO:0007669"/>
    <property type="project" value="TreeGrafter"/>
</dbReference>
<organism evidence="4 5">
    <name type="scientific">Allacma fusca</name>
    <dbReference type="NCBI Taxonomy" id="39272"/>
    <lineage>
        <taxon>Eukaryota</taxon>
        <taxon>Metazoa</taxon>
        <taxon>Ecdysozoa</taxon>
        <taxon>Arthropoda</taxon>
        <taxon>Hexapoda</taxon>
        <taxon>Collembola</taxon>
        <taxon>Symphypleona</taxon>
        <taxon>Sminthuridae</taxon>
        <taxon>Allacma</taxon>
    </lineage>
</organism>
<dbReference type="PANTHER" id="PTHR12395:SF9">
    <property type="entry name" value="DECAPPING AND EXORIBONUCLEASE PROTEIN"/>
    <property type="match status" value="1"/>
</dbReference>
<protein>
    <recommendedName>
        <fullName evidence="2">Decapping nuclease</fullName>
        <ecNumber evidence="2">3.6.1.-</ecNumber>
    </recommendedName>
</protein>
<evidence type="ECO:0000256" key="1">
    <source>
        <dbReference type="ARBA" id="ARBA00006562"/>
    </source>
</evidence>
<dbReference type="GO" id="GO:0003723">
    <property type="term" value="F:RNA binding"/>
    <property type="evidence" value="ECO:0007669"/>
    <property type="project" value="UniProtKB-KW"/>
</dbReference>
<dbReference type="InterPro" id="IPR039039">
    <property type="entry name" value="RAI1-like_fam"/>
</dbReference>
<dbReference type="Pfam" id="PF08652">
    <property type="entry name" value="RAI1"/>
    <property type="match status" value="1"/>
</dbReference>
<dbReference type="AlphaFoldDB" id="A0A8J2JNG6"/>
<keyword evidence="2" id="KW-0540">Nuclease</keyword>
<evidence type="ECO:0000313" key="5">
    <source>
        <dbReference type="Proteomes" id="UP000708208"/>
    </source>
</evidence>
<keyword evidence="5" id="KW-1185">Reference proteome</keyword>
<keyword evidence="2" id="KW-0378">Hydrolase</keyword>
<dbReference type="InterPro" id="IPR013961">
    <property type="entry name" value="RAI1"/>
</dbReference>
<dbReference type="GO" id="GO:0005634">
    <property type="term" value="C:nucleus"/>
    <property type="evidence" value="ECO:0007669"/>
    <property type="project" value="UniProtKB-SubCell"/>
</dbReference>
<dbReference type="GO" id="GO:0005829">
    <property type="term" value="C:cytosol"/>
    <property type="evidence" value="ECO:0007669"/>
    <property type="project" value="TreeGrafter"/>
</dbReference>
<keyword evidence="2" id="KW-0479">Metal-binding</keyword>
<proteinExistence type="inferred from homology"/>
<dbReference type="GO" id="GO:0034353">
    <property type="term" value="F:mRNA 5'-diphosphatase activity"/>
    <property type="evidence" value="ECO:0007669"/>
    <property type="project" value="TreeGrafter"/>
</dbReference>
<feature type="non-terminal residue" evidence="4">
    <location>
        <position position="1"/>
    </location>
</feature>
<dbReference type="Proteomes" id="UP000708208">
    <property type="component" value="Unassembled WGS sequence"/>
</dbReference>
<comment type="subcellular location">
    <subcellularLocation>
        <location evidence="2">Nucleus</location>
    </subcellularLocation>
</comment>
<keyword evidence="2" id="KW-0539">Nucleus</keyword>
<keyword evidence="2" id="KW-0547">Nucleotide-binding</keyword>
<dbReference type="OrthoDB" id="5853397at2759"/>
<comment type="similarity">
    <text evidence="1 2">Belongs to the DXO/Dom3Z family.</text>
</comment>
<dbReference type="GO" id="GO:0046872">
    <property type="term" value="F:metal ion binding"/>
    <property type="evidence" value="ECO:0007669"/>
    <property type="project" value="UniProtKB-KW"/>
</dbReference>
<evidence type="ECO:0000256" key="2">
    <source>
        <dbReference type="RuleBase" id="RU367113"/>
    </source>
</evidence>
<dbReference type="GO" id="GO:0000166">
    <property type="term" value="F:nucleotide binding"/>
    <property type="evidence" value="ECO:0007669"/>
    <property type="project" value="UniProtKB-KW"/>
</dbReference>
<reference evidence="4" key="1">
    <citation type="submission" date="2021-06" db="EMBL/GenBank/DDBJ databases">
        <authorList>
            <person name="Hodson N. C."/>
            <person name="Mongue J. A."/>
            <person name="Jaron S. K."/>
        </authorList>
    </citation>
    <scope>NUCLEOTIDE SEQUENCE</scope>
</reference>
<evidence type="ECO:0000259" key="3">
    <source>
        <dbReference type="Pfam" id="PF08652"/>
    </source>
</evidence>
<dbReference type="EMBL" id="CAJVCH010008724">
    <property type="protein sequence ID" value="CAG7664451.1"/>
    <property type="molecule type" value="Genomic_DNA"/>
</dbReference>
<sequence>MESSKFIIPEIPTSGLARNFEPPPVTIIGSFSNDSKQNFIDGAQNLKYVEFFEGTKRVFYDLNKAIDYEMYERYERDYIPRRKEANTNLAQLLQWINLHDKEFLRSRPDFVMLRSVMEKVATTSYHCRFIDYWRLGAIKKNGTIYFQQIITKEQLERKMDSIMIKPTAWGYMFKKFILADEPNEQPDPRRKVSPGVGGYAVLKTIIGGHNVLYSTKLDGVCAKEGYDLMEMNPKKHLQMLNNCHLVVLKTCSKIQQNKLQHWGFRKNKSRRWWVQGALGGVSNFVVGYRDDVTGLVRDVENIPIQDLYKKFGSGWYGETGFQFLGDFLSQVKQRVLEDETVYVFSFNRNHQMGPGFEVNFEVSDEGSQYFLSNL</sequence>
<feature type="domain" description="RAI1-like" evidence="3">
    <location>
        <begin position="28"/>
        <end position="350"/>
    </location>
</feature>
<accession>A0A8J2JNG6</accession>
<name>A0A8J2JNG6_9HEXA</name>